<gene>
    <name evidence="1" type="ORF">HNQ71_002629</name>
</gene>
<dbReference type="Proteomes" id="UP000556329">
    <property type="component" value="Unassembled WGS sequence"/>
</dbReference>
<protein>
    <submittedName>
        <fullName evidence="1">Uncharacterized protein</fullName>
    </submittedName>
</protein>
<keyword evidence="2" id="KW-1185">Reference proteome</keyword>
<accession>A0A841P3R8</accession>
<comment type="caution">
    <text evidence="1">The sequence shown here is derived from an EMBL/GenBank/DDBJ whole genome shotgun (WGS) entry which is preliminary data.</text>
</comment>
<sequence>MKHNLGLASDATPPLLFPKTWVQKQSHISCLLQM</sequence>
<organism evidence="1 2">
    <name type="scientific">Mesorhizobium sangaii</name>
    <dbReference type="NCBI Taxonomy" id="505389"/>
    <lineage>
        <taxon>Bacteria</taxon>
        <taxon>Pseudomonadati</taxon>
        <taxon>Pseudomonadota</taxon>
        <taxon>Alphaproteobacteria</taxon>
        <taxon>Hyphomicrobiales</taxon>
        <taxon>Phyllobacteriaceae</taxon>
        <taxon>Mesorhizobium</taxon>
    </lineage>
</organism>
<evidence type="ECO:0000313" key="1">
    <source>
        <dbReference type="EMBL" id="MBB6409964.1"/>
    </source>
</evidence>
<name>A0A841P3R8_9HYPH</name>
<reference evidence="1 2" key="1">
    <citation type="submission" date="2020-08" db="EMBL/GenBank/DDBJ databases">
        <title>Genomic Encyclopedia of Type Strains, Phase IV (KMG-IV): sequencing the most valuable type-strain genomes for metagenomic binning, comparative biology and taxonomic classification.</title>
        <authorList>
            <person name="Goeker M."/>
        </authorList>
    </citation>
    <scope>NUCLEOTIDE SEQUENCE [LARGE SCALE GENOMIC DNA]</scope>
    <source>
        <strain evidence="1 2">DSM 100039</strain>
    </source>
</reference>
<dbReference type="EMBL" id="JACHEF010000002">
    <property type="protein sequence ID" value="MBB6409964.1"/>
    <property type="molecule type" value="Genomic_DNA"/>
</dbReference>
<dbReference type="AlphaFoldDB" id="A0A841P3R8"/>
<evidence type="ECO:0000313" key="2">
    <source>
        <dbReference type="Proteomes" id="UP000556329"/>
    </source>
</evidence>
<proteinExistence type="predicted"/>